<evidence type="ECO:0000313" key="3">
    <source>
        <dbReference type="EMBL" id="HIU29654.1"/>
    </source>
</evidence>
<proteinExistence type="predicted"/>
<keyword evidence="2" id="KW-1133">Transmembrane helix</keyword>
<feature type="transmembrane region" description="Helical" evidence="2">
    <location>
        <begin position="184"/>
        <end position="203"/>
    </location>
</feature>
<dbReference type="AlphaFoldDB" id="A0A9D1I7Y7"/>
<evidence type="ECO:0000256" key="1">
    <source>
        <dbReference type="SAM" id="MobiDB-lite"/>
    </source>
</evidence>
<evidence type="ECO:0000313" key="4">
    <source>
        <dbReference type="Proteomes" id="UP000824089"/>
    </source>
</evidence>
<dbReference type="EMBL" id="DVMM01000103">
    <property type="protein sequence ID" value="HIU29654.1"/>
    <property type="molecule type" value="Genomic_DNA"/>
</dbReference>
<feature type="region of interest" description="Disordered" evidence="1">
    <location>
        <begin position="21"/>
        <end position="51"/>
    </location>
</feature>
<gene>
    <name evidence="3" type="ORF">IAD50_05095</name>
</gene>
<feature type="transmembrane region" description="Helical" evidence="2">
    <location>
        <begin position="132"/>
        <end position="163"/>
    </location>
</feature>
<organism evidence="3 4">
    <name type="scientific">Candidatus Egerieisoma faecipullorum</name>
    <dbReference type="NCBI Taxonomy" id="2840963"/>
    <lineage>
        <taxon>Bacteria</taxon>
        <taxon>Bacillati</taxon>
        <taxon>Bacillota</taxon>
        <taxon>Clostridia</taxon>
        <taxon>Eubacteriales</taxon>
        <taxon>Clostridiaceae</taxon>
        <taxon>Clostridiaceae incertae sedis</taxon>
        <taxon>Candidatus Egerieisoma</taxon>
    </lineage>
</organism>
<protein>
    <submittedName>
        <fullName evidence="3">Uncharacterized protein</fullName>
    </submittedName>
</protein>
<keyword evidence="2" id="KW-0812">Transmembrane</keyword>
<accession>A0A9D1I7Y7</accession>
<sequence length="239" mass="26186">MDDNKKKFVNNIVKHIKAFTTAEEEAPIQEDAPAAPEPARPDKVPVEPVNSEDQIKNTAGKPLKIRGSAASAGEKDSVLSRLAVLLSERAVLGGVILYAVYIVNLIGMAVFTRRSALGLTQALLYKFHIDTISFSSITFLEISILVSYIFSFIFGGLVLFALLRIGYLISDLCGLAYSHKLTRWLLFLFMAVFAVVSLCFLLSGNPVLSLSVYNWAAPLFTCGGGLSMYCMSLRHIEID</sequence>
<feature type="transmembrane region" description="Helical" evidence="2">
    <location>
        <begin position="215"/>
        <end position="233"/>
    </location>
</feature>
<keyword evidence="2" id="KW-0472">Membrane</keyword>
<comment type="caution">
    <text evidence="3">The sequence shown here is derived from an EMBL/GenBank/DDBJ whole genome shotgun (WGS) entry which is preliminary data.</text>
</comment>
<reference evidence="3" key="2">
    <citation type="journal article" date="2021" name="PeerJ">
        <title>Extensive microbial diversity within the chicken gut microbiome revealed by metagenomics and culture.</title>
        <authorList>
            <person name="Gilroy R."/>
            <person name="Ravi A."/>
            <person name="Getino M."/>
            <person name="Pursley I."/>
            <person name="Horton D.L."/>
            <person name="Alikhan N.F."/>
            <person name="Baker D."/>
            <person name="Gharbi K."/>
            <person name="Hall N."/>
            <person name="Watson M."/>
            <person name="Adriaenssens E.M."/>
            <person name="Foster-Nyarko E."/>
            <person name="Jarju S."/>
            <person name="Secka A."/>
            <person name="Antonio M."/>
            <person name="Oren A."/>
            <person name="Chaudhuri R.R."/>
            <person name="La Ragione R."/>
            <person name="Hildebrand F."/>
            <person name="Pallen M.J."/>
        </authorList>
    </citation>
    <scope>NUCLEOTIDE SEQUENCE</scope>
    <source>
        <strain evidence="3">CHK195-4489</strain>
    </source>
</reference>
<name>A0A9D1I7Y7_9CLOT</name>
<dbReference type="Proteomes" id="UP000824089">
    <property type="component" value="Unassembled WGS sequence"/>
</dbReference>
<reference evidence="3" key="1">
    <citation type="submission" date="2020-10" db="EMBL/GenBank/DDBJ databases">
        <authorList>
            <person name="Gilroy R."/>
        </authorList>
    </citation>
    <scope>NUCLEOTIDE SEQUENCE</scope>
    <source>
        <strain evidence="3">CHK195-4489</strain>
    </source>
</reference>
<feature type="transmembrane region" description="Helical" evidence="2">
    <location>
        <begin position="90"/>
        <end position="112"/>
    </location>
</feature>
<evidence type="ECO:0000256" key="2">
    <source>
        <dbReference type="SAM" id="Phobius"/>
    </source>
</evidence>